<name>A0A2K2FUV0_9SPHN</name>
<evidence type="ECO:0000256" key="1">
    <source>
        <dbReference type="SAM" id="MobiDB-lite"/>
    </source>
</evidence>
<dbReference type="Proteomes" id="UP000236327">
    <property type="component" value="Unassembled WGS sequence"/>
</dbReference>
<proteinExistence type="predicted"/>
<evidence type="ECO:0000313" key="3">
    <source>
        <dbReference type="Proteomes" id="UP000236327"/>
    </source>
</evidence>
<feature type="region of interest" description="Disordered" evidence="1">
    <location>
        <begin position="1"/>
        <end position="22"/>
    </location>
</feature>
<dbReference type="AlphaFoldDB" id="A0A2K2FUV0"/>
<keyword evidence="3" id="KW-1185">Reference proteome</keyword>
<organism evidence="2 3">
    <name type="scientific">Novosphingobium guangzhouense</name>
    <dbReference type="NCBI Taxonomy" id="1850347"/>
    <lineage>
        <taxon>Bacteria</taxon>
        <taxon>Pseudomonadati</taxon>
        <taxon>Pseudomonadota</taxon>
        <taxon>Alphaproteobacteria</taxon>
        <taxon>Sphingomonadales</taxon>
        <taxon>Sphingomonadaceae</taxon>
        <taxon>Novosphingobium</taxon>
    </lineage>
</organism>
<gene>
    <name evidence="2" type="ORF">A8V01_09120</name>
</gene>
<accession>A0A2K2FUV0</accession>
<protein>
    <submittedName>
        <fullName evidence="2">Uncharacterized protein</fullName>
    </submittedName>
</protein>
<comment type="caution">
    <text evidence="2">The sequence shown here is derived from an EMBL/GenBank/DDBJ whole genome shotgun (WGS) entry which is preliminary data.</text>
</comment>
<dbReference type="EMBL" id="LYMM01000073">
    <property type="protein sequence ID" value="PNU02530.1"/>
    <property type="molecule type" value="Genomic_DNA"/>
</dbReference>
<evidence type="ECO:0000313" key="2">
    <source>
        <dbReference type="EMBL" id="PNU02530.1"/>
    </source>
</evidence>
<sequence length="67" mass="7478">MQLVRNLEVHQTPPIGMGASGPLSDRIHALRPKVFRDHFECGIGGEHTDMIIRQHLRLITLAKPLGT</sequence>
<reference evidence="2 3" key="1">
    <citation type="submission" date="2016-05" db="EMBL/GenBank/DDBJ databases">
        <title>Complete genome sequence of Novosphingobium guangzhouense SA925(T).</title>
        <authorList>
            <person name="Sha S."/>
        </authorList>
    </citation>
    <scope>NUCLEOTIDE SEQUENCE [LARGE SCALE GENOMIC DNA]</scope>
    <source>
        <strain evidence="2 3">SA925</strain>
    </source>
</reference>